<feature type="domain" description="Mannose-1-phosphate guanyltransferase C-terminal" evidence="1">
    <location>
        <begin position="72"/>
        <end position="108"/>
    </location>
</feature>
<evidence type="ECO:0000259" key="1">
    <source>
        <dbReference type="Pfam" id="PF25087"/>
    </source>
</evidence>
<accession>A0A7I4EQP8</accession>
<dbReference type="AlphaFoldDB" id="A0A7I4EQP8"/>
<protein>
    <recommendedName>
        <fullName evidence="1">Mannose-1-phosphate guanyltransferase C-terminal domain-containing protein</fullName>
    </recommendedName>
</protein>
<dbReference type="EMBL" id="ABEU02000008">
    <property type="status" value="NOT_ANNOTATED_CDS"/>
    <property type="molecule type" value="Genomic_DNA"/>
</dbReference>
<proteinExistence type="predicted"/>
<organism evidence="2 3">
    <name type="scientific">Physcomitrium patens</name>
    <name type="common">Spreading-leaved earth moss</name>
    <name type="synonym">Physcomitrella patens</name>
    <dbReference type="NCBI Taxonomy" id="3218"/>
    <lineage>
        <taxon>Eukaryota</taxon>
        <taxon>Viridiplantae</taxon>
        <taxon>Streptophyta</taxon>
        <taxon>Embryophyta</taxon>
        <taxon>Bryophyta</taxon>
        <taxon>Bryophytina</taxon>
        <taxon>Bryopsida</taxon>
        <taxon>Funariidae</taxon>
        <taxon>Funariales</taxon>
        <taxon>Funariaceae</taxon>
        <taxon>Physcomitrium</taxon>
    </lineage>
</organism>
<reference evidence="2 3" key="1">
    <citation type="journal article" date="2008" name="Science">
        <title>The Physcomitrella genome reveals evolutionary insights into the conquest of land by plants.</title>
        <authorList>
            <person name="Rensing S."/>
            <person name="Lang D."/>
            <person name="Zimmer A."/>
            <person name="Terry A."/>
            <person name="Salamov A."/>
            <person name="Shapiro H."/>
            <person name="Nishiyama T."/>
            <person name="Perroud P.-F."/>
            <person name="Lindquist E."/>
            <person name="Kamisugi Y."/>
            <person name="Tanahashi T."/>
            <person name="Sakakibara K."/>
            <person name="Fujita T."/>
            <person name="Oishi K."/>
            <person name="Shin-I T."/>
            <person name="Kuroki Y."/>
            <person name="Toyoda A."/>
            <person name="Suzuki Y."/>
            <person name="Hashimoto A."/>
            <person name="Yamaguchi K."/>
            <person name="Sugano A."/>
            <person name="Kohara Y."/>
            <person name="Fujiyama A."/>
            <person name="Anterola A."/>
            <person name="Aoki S."/>
            <person name="Ashton N."/>
            <person name="Barbazuk W.B."/>
            <person name="Barker E."/>
            <person name="Bennetzen J."/>
            <person name="Bezanilla M."/>
            <person name="Blankenship R."/>
            <person name="Cho S.H."/>
            <person name="Dutcher S."/>
            <person name="Estelle M."/>
            <person name="Fawcett J.A."/>
            <person name="Gundlach H."/>
            <person name="Hanada K."/>
            <person name="Heyl A."/>
            <person name="Hicks K.A."/>
            <person name="Hugh J."/>
            <person name="Lohr M."/>
            <person name="Mayer K."/>
            <person name="Melkozernov A."/>
            <person name="Murata T."/>
            <person name="Nelson D."/>
            <person name="Pils B."/>
            <person name="Prigge M."/>
            <person name="Reiss B."/>
            <person name="Renner T."/>
            <person name="Rombauts S."/>
            <person name="Rushton P."/>
            <person name="Sanderfoot A."/>
            <person name="Schween G."/>
            <person name="Shiu S.-H."/>
            <person name="Stueber K."/>
            <person name="Theodoulou F.L."/>
            <person name="Tu H."/>
            <person name="Van de Peer Y."/>
            <person name="Verrier P.J."/>
            <person name="Waters E."/>
            <person name="Wood A."/>
            <person name="Yang L."/>
            <person name="Cove D."/>
            <person name="Cuming A."/>
            <person name="Hasebe M."/>
            <person name="Lucas S."/>
            <person name="Mishler D.B."/>
            <person name="Reski R."/>
            <person name="Grigoriev I."/>
            <person name="Quatrano R.S."/>
            <person name="Boore J.L."/>
        </authorList>
    </citation>
    <scope>NUCLEOTIDE SEQUENCE [LARGE SCALE GENOMIC DNA]</scope>
    <source>
        <strain evidence="2 3">cv. Gransden 2004</strain>
    </source>
</reference>
<gene>
    <name evidence="2" type="primary">LOC112285935</name>
</gene>
<dbReference type="Proteomes" id="UP000006727">
    <property type="component" value="Chromosome 8"/>
</dbReference>
<dbReference type="Pfam" id="PF25087">
    <property type="entry name" value="GMPPB_C"/>
    <property type="match status" value="1"/>
</dbReference>
<sequence>MGSSSGKIYPILIPVSSKIWFLNFNLATDKVLEVSLRVVICSARMQIFQIELTFRIVRFCMQGGGDYNAKLGITILGEDVAVEDEVVVVNCIVLPHKTLNISVQDEIIL</sequence>
<evidence type="ECO:0000313" key="3">
    <source>
        <dbReference type="Proteomes" id="UP000006727"/>
    </source>
</evidence>
<name>A0A7I4EQP8_PHYPA</name>
<reference evidence="2" key="3">
    <citation type="submission" date="2020-12" db="UniProtKB">
        <authorList>
            <consortium name="EnsemblPlants"/>
        </authorList>
    </citation>
    <scope>IDENTIFICATION</scope>
</reference>
<dbReference type="EnsemblPlants" id="Pp3c8_6500V3.2">
    <property type="protein sequence ID" value="Pp3c8_6500V3.2"/>
    <property type="gene ID" value="Pp3c8_6500"/>
</dbReference>
<keyword evidence="3" id="KW-1185">Reference proteome</keyword>
<dbReference type="InterPro" id="IPR056729">
    <property type="entry name" value="GMPPB_C"/>
</dbReference>
<reference evidence="2 3" key="2">
    <citation type="journal article" date="2018" name="Plant J.">
        <title>The Physcomitrella patens chromosome-scale assembly reveals moss genome structure and evolution.</title>
        <authorList>
            <person name="Lang D."/>
            <person name="Ullrich K.K."/>
            <person name="Murat F."/>
            <person name="Fuchs J."/>
            <person name="Jenkins J."/>
            <person name="Haas F.B."/>
            <person name="Piednoel M."/>
            <person name="Gundlach H."/>
            <person name="Van Bel M."/>
            <person name="Meyberg R."/>
            <person name="Vives C."/>
            <person name="Morata J."/>
            <person name="Symeonidi A."/>
            <person name="Hiss M."/>
            <person name="Muchero W."/>
            <person name="Kamisugi Y."/>
            <person name="Saleh O."/>
            <person name="Blanc G."/>
            <person name="Decker E.L."/>
            <person name="van Gessel N."/>
            <person name="Grimwood J."/>
            <person name="Hayes R.D."/>
            <person name="Graham S.W."/>
            <person name="Gunter L.E."/>
            <person name="McDaniel S.F."/>
            <person name="Hoernstein S.N.W."/>
            <person name="Larsson A."/>
            <person name="Li F.W."/>
            <person name="Perroud P.F."/>
            <person name="Phillips J."/>
            <person name="Ranjan P."/>
            <person name="Rokshar D.S."/>
            <person name="Rothfels C.J."/>
            <person name="Schneider L."/>
            <person name="Shu S."/>
            <person name="Stevenson D.W."/>
            <person name="Thummler F."/>
            <person name="Tillich M."/>
            <person name="Villarreal Aguilar J.C."/>
            <person name="Widiez T."/>
            <person name="Wong G.K."/>
            <person name="Wymore A."/>
            <person name="Zhang Y."/>
            <person name="Zimmer A.D."/>
            <person name="Quatrano R.S."/>
            <person name="Mayer K.F.X."/>
            <person name="Goodstein D."/>
            <person name="Casacuberta J.M."/>
            <person name="Vandepoele K."/>
            <person name="Reski R."/>
            <person name="Cuming A.C."/>
            <person name="Tuskan G.A."/>
            <person name="Maumus F."/>
            <person name="Salse J."/>
            <person name="Schmutz J."/>
            <person name="Rensing S.A."/>
        </authorList>
    </citation>
    <scope>NUCLEOTIDE SEQUENCE [LARGE SCALE GENOMIC DNA]</scope>
    <source>
        <strain evidence="2 3">cv. Gransden 2004</strain>
    </source>
</reference>
<dbReference type="Gramene" id="Pp3c8_6500V3.2">
    <property type="protein sequence ID" value="Pp3c8_6500V3.2"/>
    <property type="gene ID" value="Pp3c8_6500"/>
</dbReference>
<evidence type="ECO:0000313" key="2">
    <source>
        <dbReference type="EnsemblPlants" id="Pp3c8_6500V3.2"/>
    </source>
</evidence>